<keyword evidence="1" id="KW-0175">Coiled coil</keyword>
<feature type="coiled-coil region" evidence="1">
    <location>
        <begin position="46"/>
        <end position="112"/>
    </location>
</feature>
<feature type="compositionally biased region" description="Basic and acidic residues" evidence="2">
    <location>
        <begin position="961"/>
        <end position="978"/>
    </location>
</feature>
<comment type="caution">
    <text evidence="3">The sequence shown here is derived from an EMBL/GenBank/DDBJ whole genome shotgun (WGS) entry which is preliminary data.</text>
</comment>
<feature type="region of interest" description="Disordered" evidence="2">
    <location>
        <begin position="763"/>
        <end position="787"/>
    </location>
</feature>
<feature type="coiled-coil region" evidence="1">
    <location>
        <begin position="1154"/>
        <end position="1216"/>
    </location>
</feature>
<accession>A0AA47P1P5</accession>
<dbReference type="PANTHER" id="PTHR34479:SF1">
    <property type="entry name" value="COILED-COIL DOMAIN-CONTAINING PROTEIN 30"/>
    <property type="match status" value="1"/>
</dbReference>
<reference evidence="3" key="1">
    <citation type="journal article" date="2023" name="Front. Mar. Sci.">
        <title>A new Merluccius polli reference genome to investigate the effects of global change in West African waters.</title>
        <authorList>
            <person name="Mateo J.L."/>
            <person name="Blanco-Fernandez C."/>
            <person name="Garcia-Vazquez E."/>
            <person name="Machado-Schiaffino G."/>
        </authorList>
    </citation>
    <scope>NUCLEOTIDE SEQUENCE</scope>
    <source>
        <strain evidence="3">C29</strain>
        <tissue evidence="3">Fin</tissue>
    </source>
</reference>
<gene>
    <name evidence="3" type="primary">CCDC30</name>
    <name evidence="3" type="ORF">N1851_018059</name>
</gene>
<dbReference type="Pfam" id="PF15742">
    <property type="entry name" value="DUF4686"/>
    <property type="match status" value="1"/>
</dbReference>
<proteinExistence type="predicted"/>
<feature type="compositionally biased region" description="Low complexity" evidence="2">
    <location>
        <begin position="276"/>
        <end position="286"/>
    </location>
</feature>
<evidence type="ECO:0000256" key="2">
    <source>
        <dbReference type="SAM" id="MobiDB-lite"/>
    </source>
</evidence>
<feature type="coiled-coil region" evidence="1">
    <location>
        <begin position="463"/>
        <end position="539"/>
    </location>
</feature>
<organism evidence="3 4">
    <name type="scientific">Merluccius polli</name>
    <name type="common">Benguela hake</name>
    <name type="synonym">Merluccius cadenati</name>
    <dbReference type="NCBI Taxonomy" id="89951"/>
    <lineage>
        <taxon>Eukaryota</taxon>
        <taxon>Metazoa</taxon>
        <taxon>Chordata</taxon>
        <taxon>Craniata</taxon>
        <taxon>Vertebrata</taxon>
        <taxon>Euteleostomi</taxon>
        <taxon>Actinopterygii</taxon>
        <taxon>Neopterygii</taxon>
        <taxon>Teleostei</taxon>
        <taxon>Neoteleostei</taxon>
        <taxon>Acanthomorphata</taxon>
        <taxon>Zeiogadaria</taxon>
        <taxon>Gadariae</taxon>
        <taxon>Gadiformes</taxon>
        <taxon>Gadoidei</taxon>
        <taxon>Merlucciidae</taxon>
        <taxon>Merluccius</taxon>
    </lineage>
</organism>
<protein>
    <submittedName>
        <fullName evidence="3">Coiled-coil domain-containing protein 30</fullName>
    </submittedName>
</protein>
<evidence type="ECO:0000313" key="3">
    <source>
        <dbReference type="EMBL" id="KAK0143737.1"/>
    </source>
</evidence>
<dbReference type="Proteomes" id="UP001174136">
    <property type="component" value="Unassembled WGS sequence"/>
</dbReference>
<name>A0AA47P1P5_MERPO</name>
<feature type="region of interest" description="Disordered" evidence="2">
    <location>
        <begin position="272"/>
        <end position="317"/>
    </location>
</feature>
<feature type="region of interest" description="Disordered" evidence="2">
    <location>
        <begin position="417"/>
        <end position="445"/>
    </location>
</feature>
<sequence>MKENGCLFLEPNVRTELDQIAARLQDDGLAPAAGAEERQRHLWRELVGSEGKLQAASQELQTLRTQQASEMKEVESYVEHIRALLEERELLTAEYERDNEQLRLELRQSRLLQENQSKELAELLSQEGLGDVGLSSPSEQVAYLLVERATLLERLEAAERRLDTQSLAGSLREVHLQEEVEHVRHALGQELLKTRDNITKVRTFTPPRHGPPPQPFLHPGLCGRDGGRGGAGRSGPPIAFVTTGVVLTCRVFALHPIHADLSPQSTWRKLFGPRRSSAQSKHSSASPVTMLSDPGQLQHEEEGEVSQEQGGRRGLERDLEEASRRLAMAHQDIRRLTAELDAARKNHHHDSLGLSGAELERTEQEVDNLRKEVDKLKHCDMVELQKAKDHNERLDGEIRVLREKVRTLDTEKKNLLEKLAQQEPERASPVKPEEQGDEGRGGELQSNVAPLWSEEDHVHKRCREAAEDGRVQLRELQRRLQRQRAEQEELVERNEELEALVGEAQNVGKEERQRHDGELEGLRRKIKSLEVELKKQFAQDKMLKNGEESKESEPYFQPLRGLGSSQERVSLLEARLTEEKDWRKQLEVDLTSAQAALKKDKEALQIGERELKKLRMEVNSVQTECQQGKTLIKSLTQVKGEKAVLEEKLAQLERAHSRLQGELERRKESGGAKEDLRESRVEVEQLKEQTDRLTSELTSLKMTHDTLREELVAEQLRTSRLQADLSSRAQETLSAQGERERLGLEVQNLQQRLQLQLKEQELLTQRSSGGSGRSGDDQLPSGRRDPAGLQTTLEEERQLSAQRQLTLQAQVTEAQARAKSQDSVLGQKAEEARQLKQDLQRVQSLFTSAERELRYEREKNTDLKRHNVLLDQEKLKLCAEVKQTAARLLQVEQKLQGLSCECERQQQRLREQELELARSSTTRSTTSSLQEELQAERARLIAADKKVVELQQQLKTSQHQLRMEEARSGESSRLERDTRDLTDNLASLRAQQHEEHITRKLLEQREEELRQQVRSLRQKEASLGRSNSELSHKTQQLESHLALLETELSQARDEQREAQRTGHQLQEELLSSQQETDRLQGELQQVLLQLDTHIRKHNEKQEQQRSKLRQARQVYLKATGQRDRTIQRLENDLALASSLSHKEKESVRTVMAENEKLLVEKRDLLRRMSEAEDLGSAGMRTASTVQHRVNALEVENRQLQDRTLKLSNQVSCLERALRNVQSLCSLEHEVRKMLPSESVTMDSLLHTSTLSLTSGTCDPLGILEAISRVKAEGPRVSPAAGPQVPPSELGYLNVTSPGLAPGPGEPPPPRTRHSAERDQA</sequence>
<feature type="region of interest" description="Disordered" evidence="2">
    <location>
        <begin position="660"/>
        <end position="683"/>
    </location>
</feature>
<dbReference type="InterPro" id="IPR052825">
    <property type="entry name" value="CCD-Prefoldin_beta-like"/>
</dbReference>
<feature type="region of interest" description="Disordered" evidence="2">
    <location>
        <begin position="958"/>
        <end position="978"/>
    </location>
</feature>
<evidence type="ECO:0000256" key="1">
    <source>
        <dbReference type="SAM" id="Coils"/>
    </source>
</evidence>
<dbReference type="PANTHER" id="PTHR34479">
    <property type="entry name" value="COILED-COIL DOMAIN-CONTAINING PROTEIN 30"/>
    <property type="match status" value="1"/>
</dbReference>
<feature type="compositionally biased region" description="Basic and acidic residues" evidence="2">
    <location>
        <begin position="423"/>
        <end position="441"/>
    </location>
</feature>
<evidence type="ECO:0000313" key="4">
    <source>
        <dbReference type="Proteomes" id="UP001174136"/>
    </source>
</evidence>
<dbReference type="EMBL" id="JAOPHQ010003250">
    <property type="protein sequence ID" value="KAK0143737.1"/>
    <property type="molecule type" value="Genomic_DNA"/>
</dbReference>
<dbReference type="InterPro" id="IPR031476">
    <property type="entry name" value="DUF4686"/>
</dbReference>
<feature type="coiled-coil region" evidence="1">
    <location>
        <begin position="825"/>
        <end position="852"/>
    </location>
</feature>
<keyword evidence="4" id="KW-1185">Reference proteome</keyword>
<feature type="region of interest" description="Disordered" evidence="2">
    <location>
        <begin position="1273"/>
        <end position="1320"/>
    </location>
</feature>